<organism evidence="2 3">
    <name type="scientific">Alternaria dauci</name>
    <dbReference type="NCBI Taxonomy" id="48095"/>
    <lineage>
        <taxon>Eukaryota</taxon>
        <taxon>Fungi</taxon>
        <taxon>Dikarya</taxon>
        <taxon>Ascomycota</taxon>
        <taxon>Pezizomycotina</taxon>
        <taxon>Dothideomycetes</taxon>
        <taxon>Pleosporomycetidae</taxon>
        <taxon>Pleosporales</taxon>
        <taxon>Pleosporineae</taxon>
        <taxon>Pleosporaceae</taxon>
        <taxon>Alternaria</taxon>
        <taxon>Alternaria sect. Porri</taxon>
    </lineage>
</organism>
<dbReference type="CDD" id="cd00161">
    <property type="entry name" value="beta-trefoil_Ricin-like"/>
    <property type="match status" value="1"/>
</dbReference>
<feature type="region of interest" description="Disordered" evidence="1">
    <location>
        <begin position="1"/>
        <end position="25"/>
    </location>
</feature>
<name>A0ABR3UHR3_9PLEO</name>
<evidence type="ECO:0000313" key="3">
    <source>
        <dbReference type="Proteomes" id="UP001578633"/>
    </source>
</evidence>
<gene>
    <name evidence="2" type="ORF">ACET3X_005739</name>
</gene>
<evidence type="ECO:0000256" key="1">
    <source>
        <dbReference type="SAM" id="MobiDB-lite"/>
    </source>
</evidence>
<protein>
    <recommendedName>
        <fullName evidence="4">Ricin B lectin domain-containing protein</fullName>
    </recommendedName>
</protein>
<dbReference type="Gene3D" id="2.80.10.50">
    <property type="match status" value="1"/>
</dbReference>
<dbReference type="GeneID" id="96086061"/>
<dbReference type="Proteomes" id="UP001578633">
    <property type="component" value="Chromosome 5"/>
</dbReference>
<accession>A0ABR3UHR3</accession>
<dbReference type="SUPFAM" id="SSF50370">
    <property type="entry name" value="Ricin B-like lectins"/>
    <property type="match status" value="1"/>
</dbReference>
<comment type="caution">
    <text evidence="2">The sequence shown here is derived from an EMBL/GenBank/DDBJ whole genome shotgun (WGS) entry which is preliminary data.</text>
</comment>
<proteinExistence type="predicted"/>
<reference evidence="2 3" key="1">
    <citation type="submission" date="2024-09" db="EMBL/GenBank/DDBJ databases">
        <title>T2T genomes of carrot and Alternaria dauci and their utility for understanding host-pathogen interaction during carrot leaf blight disease.</title>
        <authorList>
            <person name="Liu W."/>
            <person name="Xu S."/>
            <person name="Ou C."/>
            <person name="Liu X."/>
            <person name="Zhuang F."/>
            <person name="Deng X.W."/>
        </authorList>
    </citation>
    <scope>NUCLEOTIDE SEQUENCE [LARGE SCALE GENOMIC DNA]</scope>
    <source>
        <strain evidence="2 3">A2016</strain>
    </source>
</reference>
<evidence type="ECO:0008006" key="4">
    <source>
        <dbReference type="Google" id="ProtNLM"/>
    </source>
</evidence>
<dbReference type="EMBL" id="JBHGVX010000005">
    <property type="protein sequence ID" value="KAL1795515.1"/>
    <property type="molecule type" value="Genomic_DNA"/>
</dbReference>
<dbReference type="RefSeq" id="XP_069306099.1">
    <property type="nucleotide sequence ID" value="XM_069451875.1"/>
</dbReference>
<sequence length="197" mass="22531">MTTSSQPTISPYHFHRITNTSNPSNPTLDVINEAGTQNSAGHLKLTREGYYSGQFWSFTPSGTSHRPPQASEAPVDTPITPNTYRLRTWWLGPNRQLDVYTDDTSKAVLRRADATDTVEALDWRVGQWDDGTWWIGNGASGVLKVLDVGEREDGREVVVREKDEGRKTQRWRIEVIREISEEEYYDRPVTPELMYVM</sequence>
<keyword evidence="3" id="KW-1185">Reference proteome</keyword>
<evidence type="ECO:0000313" key="2">
    <source>
        <dbReference type="EMBL" id="KAL1795515.1"/>
    </source>
</evidence>
<dbReference type="InterPro" id="IPR035992">
    <property type="entry name" value="Ricin_B-like_lectins"/>
</dbReference>